<keyword evidence="3" id="KW-1185">Reference proteome</keyword>
<evidence type="ECO:0000313" key="2">
    <source>
        <dbReference type="EMBL" id="OAX80302.1"/>
    </source>
</evidence>
<keyword evidence="1" id="KW-1133">Transmembrane helix</keyword>
<name>A0A1B7NU58_9EURO</name>
<dbReference type="EMBL" id="LGUA01000741">
    <property type="protein sequence ID" value="OAX80302.1"/>
    <property type="molecule type" value="Genomic_DNA"/>
</dbReference>
<protein>
    <submittedName>
        <fullName evidence="2">Uncharacterized protein</fullName>
    </submittedName>
</protein>
<sequence length="113" mass="13261">MDETTFQTFISPDNFVAQILLAYFAATLVIMQIYLVYKIPHRLSMYHIFGSIYTWVDSIEHRLPVEFYHHIRWPLCVVKVFILNYRVFGSDVTGLVHLALFLANDGHSQRRPS</sequence>
<evidence type="ECO:0000313" key="3">
    <source>
        <dbReference type="Proteomes" id="UP000091918"/>
    </source>
</evidence>
<feature type="transmembrane region" description="Helical" evidence="1">
    <location>
        <begin position="15"/>
        <end position="37"/>
    </location>
</feature>
<keyword evidence="1" id="KW-0812">Transmembrane</keyword>
<evidence type="ECO:0000256" key="1">
    <source>
        <dbReference type="SAM" id="Phobius"/>
    </source>
</evidence>
<accession>A0A1B7NU58</accession>
<dbReference type="AlphaFoldDB" id="A0A1B7NU58"/>
<comment type="caution">
    <text evidence="2">The sequence shown here is derived from an EMBL/GenBank/DDBJ whole genome shotgun (WGS) entry which is preliminary data.</text>
</comment>
<dbReference type="Proteomes" id="UP000091918">
    <property type="component" value="Unassembled WGS sequence"/>
</dbReference>
<dbReference type="OrthoDB" id="4181338at2759"/>
<proteinExistence type="predicted"/>
<gene>
    <name evidence="2" type="ORF">ACJ72_05371</name>
</gene>
<reference evidence="2 3" key="1">
    <citation type="submission" date="2015-07" db="EMBL/GenBank/DDBJ databases">
        <title>Emmonsia species relationships and genome sequence.</title>
        <authorList>
            <person name="Cuomo C.A."/>
            <person name="Schwartz I.S."/>
            <person name="Kenyon C."/>
            <person name="de Hoog G.S."/>
            <person name="Govender N.P."/>
            <person name="Botha A."/>
            <person name="Moreno L."/>
            <person name="de Vries M."/>
            <person name="Munoz J.F."/>
            <person name="Stielow J.B."/>
        </authorList>
    </citation>
    <scope>NUCLEOTIDE SEQUENCE [LARGE SCALE GENOMIC DNA]</scope>
    <source>
        <strain evidence="2 3">CBS 136260</strain>
    </source>
</reference>
<organism evidence="2 3">
    <name type="scientific">Emergomyces africanus</name>
    <dbReference type="NCBI Taxonomy" id="1955775"/>
    <lineage>
        <taxon>Eukaryota</taxon>
        <taxon>Fungi</taxon>
        <taxon>Dikarya</taxon>
        <taxon>Ascomycota</taxon>
        <taxon>Pezizomycotina</taxon>
        <taxon>Eurotiomycetes</taxon>
        <taxon>Eurotiomycetidae</taxon>
        <taxon>Onygenales</taxon>
        <taxon>Ajellomycetaceae</taxon>
        <taxon>Emergomyces</taxon>
    </lineage>
</organism>
<keyword evidence="1" id="KW-0472">Membrane</keyword>